<sequence length="589" mass="67272">MSHYGPPSNGSAFPRGAPPPFRGPPQAFPAGGPPPFRPPFAGRGPPPPFAFRGPPPAFQAHGVPPVRGPPAGMRPPIVFNIPPRIGTQAPPSPINAGPILPPGWSEYRTPQGATYYYNAATGVSTYDFPTQAPVEINAPKWVEYKDEATGAFYYFNTVTKETVWDQPEEFRMQKAREQVAKMTTEALQVSPVAAQVQSFQTQAPEQSSSASTEKEDEEDEEEVKRQQVQEQTRKKRKEEQEREQAEQFTDMPRAERMAAFKQFLEDKEIAPTLKWGDAQRVVGKDSAMHSDPRWKYALNTVGEKKQAYAEYCTQAKNRATIEKRRLVKKAREDFIELLGLFESTLAPPSRRRQVSWDEVTESSNFYAIRKDSRWSAIEETREKQQLFTTFMQDLERNQKARLAKQRDALHTGFVELLRQRVESKQLELGGRSSKRLDSDTKRRVLDLLEEVELPGSEGKIGDNALRIVDRHDVYDWAEDFIRERREMEHAKRKRERAERAEREETLGRELNEKLKEFATSQKLTAGSTWDAFAAEHLKDASNQQAKASKNEEDGAGDDDDYEDRESENGEHLHWKTQRRIFEKFTSSKP</sequence>
<feature type="region of interest" description="Disordered" evidence="1">
    <location>
        <begin position="197"/>
        <end position="254"/>
    </location>
</feature>
<gene>
    <name evidence="3" type="ORF">PHPALM_29914</name>
</gene>
<evidence type="ECO:0000313" key="4">
    <source>
        <dbReference type="Proteomes" id="UP000237271"/>
    </source>
</evidence>
<organism evidence="3 4">
    <name type="scientific">Phytophthora palmivora</name>
    <dbReference type="NCBI Taxonomy" id="4796"/>
    <lineage>
        <taxon>Eukaryota</taxon>
        <taxon>Sar</taxon>
        <taxon>Stramenopiles</taxon>
        <taxon>Oomycota</taxon>
        <taxon>Peronosporomycetes</taxon>
        <taxon>Peronosporales</taxon>
        <taxon>Peronosporaceae</taxon>
        <taxon>Phytophthora</taxon>
    </lineage>
</organism>
<keyword evidence="4" id="KW-1185">Reference proteome</keyword>
<dbReference type="InterPro" id="IPR036020">
    <property type="entry name" value="WW_dom_sf"/>
</dbReference>
<dbReference type="InterPro" id="IPR001202">
    <property type="entry name" value="WW_dom"/>
</dbReference>
<dbReference type="Gene3D" id="2.20.70.10">
    <property type="match status" value="2"/>
</dbReference>
<dbReference type="Pfam" id="PF00397">
    <property type="entry name" value="WW"/>
    <property type="match status" value="2"/>
</dbReference>
<dbReference type="SUPFAM" id="SSF81698">
    <property type="entry name" value="FF domain"/>
    <property type="match status" value="2"/>
</dbReference>
<accession>A0A2P4X6E0</accession>
<comment type="caution">
    <text evidence="3">The sequence shown here is derived from an EMBL/GenBank/DDBJ whole genome shotgun (WGS) entry which is preliminary data.</text>
</comment>
<dbReference type="EMBL" id="NCKW01016294">
    <property type="protein sequence ID" value="POM61121.1"/>
    <property type="molecule type" value="Genomic_DNA"/>
</dbReference>
<protein>
    <recommendedName>
        <fullName evidence="2">WW domain-containing protein</fullName>
    </recommendedName>
</protein>
<feature type="region of interest" description="Disordered" evidence="1">
    <location>
        <begin position="1"/>
        <end position="91"/>
    </location>
</feature>
<dbReference type="PROSITE" id="PS50020">
    <property type="entry name" value="WW_DOMAIN_2"/>
    <property type="match status" value="2"/>
</dbReference>
<dbReference type="GO" id="GO:0071004">
    <property type="term" value="C:U2-type prespliceosome"/>
    <property type="evidence" value="ECO:0007669"/>
    <property type="project" value="TreeGrafter"/>
</dbReference>
<dbReference type="InterPro" id="IPR039726">
    <property type="entry name" value="Prp40-like"/>
</dbReference>
<dbReference type="Proteomes" id="UP000237271">
    <property type="component" value="Unassembled WGS sequence"/>
</dbReference>
<feature type="domain" description="WW" evidence="2">
    <location>
        <begin position="141"/>
        <end position="169"/>
    </location>
</feature>
<dbReference type="AlphaFoldDB" id="A0A2P4X6E0"/>
<evidence type="ECO:0000259" key="2">
    <source>
        <dbReference type="PROSITE" id="PS50020"/>
    </source>
</evidence>
<evidence type="ECO:0000313" key="3">
    <source>
        <dbReference type="EMBL" id="POM61121.1"/>
    </source>
</evidence>
<dbReference type="InterPro" id="IPR002713">
    <property type="entry name" value="FF_domain"/>
</dbReference>
<dbReference type="OrthoDB" id="187617at2759"/>
<dbReference type="PROSITE" id="PS01159">
    <property type="entry name" value="WW_DOMAIN_1"/>
    <property type="match status" value="1"/>
</dbReference>
<dbReference type="Gene3D" id="1.10.10.440">
    <property type="entry name" value="FF domain"/>
    <property type="match status" value="2"/>
</dbReference>
<name>A0A2P4X6E0_9STRA</name>
<dbReference type="SMART" id="SM00441">
    <property type="entry name" value="FF"/>
    <property type="match status" value="2"/>
</dbReference>
<dbReference type="CDD" id="cd00201">
    <property type="entry name" value="WW"/>
    <property type="match status" value="2"/>
</dbReference>
<proteinExistence type="predicted"/>
<feature type="compositionally biased region" description="Polar residues" evidence="1">
    <location>
        <begin position="197"/>
        <end position="206"/>
    </location>
</feature>
<dbReference type="GO" id="GO:0005685">
    <property type="term" value="C:U1 snRNP"/>
    <property type="evidence" value="ECO:0007669"/>
    <property type="project" value="TreeGrafter"/>
</dbReference>
<dbReference type="PANTHER" id="PTHR11864">
    <property type="entry name" value="PRE-MRNA-PROCESSING PROTEIN PRP40"/>
    <property type="match status" value="1"/>
</dbReference>
<dbReference type="GO" id="GO:0003723">
    <property type="term" value="F:RNA binding"/>
    <property type="evidence" value="ECO:0007669"/>
    <property type="project" value="TreeGrafter"/>
</dbReference>
<dbReference type="GO" id="GO:0045292">
    <property type="term" value="P:mRNA cis splicing, via spliceosome"/>
    <property type="evidence" value="ECO:0007669"/>
    <property type="project" value="InterPro"/>
</dbReference>
<dbReference type="PANTHER" id="PTHR11864:SF0">
    <property type="entry name" value="PRP40 PRE-MRNA PROCESSING FACTOR 40 HOMOLOG A (YEAST)"/>
    <property type="match status" value="1"/>
</dbReference>
<dbReference type="InterPro" id="IPR036517">
    <property type="entry name" value="FF_domain_sf"/>
</dbReference>
<evidence type="ECO:0000256" key="1">
    <source>
        <dbReference type="SAM" id="MobiDB-lite"/>
    </source>
</evidence>
<feature type="domain" description="WW" evidence="2">
    <location>
        <begin position="98"/>
        <end position="131"/>
    </location>
</feature>
<feature type="region of interest" description="Disordered" evidence="1">
    <location>
        <begin position="534"/>
        <end position="589"/>
    </location>
</feature>
<dbReference type="SMART" id="SM00456">
    <property type="entry name" value="WW"/>
    <property type="match status" value="2"/>
</dbReference>
<feature type="compositionally biased region" description="Acidic residues" evidence="1">
    <location>
        <begin position="553"/>
        <end position="565"/>
    </location>
</feature>
<dbReference type="SUPFAM" id="SSF51045">
    <property type="entry name" value="WW domain"/>
    <property type="match status" value="2"/>
</dbReference>
<dbReference type="FunFam" id="2.20.70.10:FF:000192">
    <property type="entry name" value="Uncharacterized protein"/>
    <property type="match status" value="1"/>
</dbReference>
<feature type="compositionally biased region" description="Pro residues" evidence="1">
    <location>
        <begin position="16"/>
        <end position="57"/>
    </location>
</feature>
<reference evidence="3 4" key="1">
    <citation type="journal article" date="2017" name="Genome Biol. Evol.">
        <title>Phytophthora megakarya and P. palmivora, closely related causal agents of cacao black pod rot, underwent increases in genome sizes and gene numbers by different mechanisms.</title>
        <authorList>
            <person name="Ali S.S."/>
            <person name="Shao J."/>
            <person name="Lary D.J."/>
            <person name="Kronmiller B."/>
            <person name="Shen D."/>
            <person name="Strem M.D."/>
            <person name="Amoako-Attah I."/>
            <person name="Akrofi A.Y."/>
            <person name="Begoude B.A."/>
            <person name="Ten Hoopen G.M."/>
            <person name="Coulibaly K."/>
            <person name="Kebe B.I."/>
            <person name="Melnick R.L."/>
            <person name="Guiltinan M.J."/>
            <person name="Tyler B.M."/>
            <person name="Meinhardt L.W."/>
            <person name="Bailey B.A."/>
        </authorList>
    </citation>
    <scope>NUCLEOTIDE SEQUENCE [LARGE SCALE GENOMIC DNA]</scope>
    <source>
        <strain evidence="4">sbr112.9</strain>
    </source>
</reference>
<dbReference type="FunFam" id="1.10.10.440:FF:000046">
    <property type="entry name" value="WW domain-containing protein ZK1098.1"/>
    <property type="match status" value="1"/>
</dbReference>